<name>A0A914YKJ6_9BILA</name>
<organism evidence="1 2">
    <name type="scientific">Panagrolaimus superbus</name>
    <dbReference type="NCBI Taxonomy" id="310955"/>
    <lineage>
        <taxon>Eukaryota</taxon>
        <taxon>Metazoa</taxon>
        <taxon>Ecdysozoa</taxon>
        <taxon>Nematoda</taxon>
        <taxon>Chromadorea</taxon>
        <taxon>Rhabditida</taxon>
        <taxon>Tylenchina</taxon>
        <taxon>Panagrolaimomorpha</taxon>
        <taxon>Panagrolaimoidea</taxon>
        <taxon>Panagrolaimidae</taxon>
        <taxon>Panagrolaimus</taxon>
    </lineage>
</organism>
<evidence type="ECO:0000313" key="2">
    <source>
        <dbReference type="WBParaSite" id="PSU_v2.g19866.t1"/>
    </source>
</evidence>
<keyword evidence="1" id="KW-1185">Reference proteome</keyword>
<proteinExistence type="predicted"/>
<protein>
    <submittedName>
        <fullName evidence="2">Uncharacterized protein</fullName>
    </submittedName>
</protein>
<reference evidence="2" key="1">
    <citation type="submission" date="2022-11" db="UniProtKB">
        <authorList>
            <consortium name="WormBaseParasite"/>
        </authorList>
    </citation>
    <scope>IDENTIFICATION</scope>
</reference>
<dbReference type="AlphaFoldDB" id="A0A914YKJ6"/>
<dbReference type="Proteomes" id="UP000887577">
    <property type="component" value="Unplaced"/>
</dbReference>
<evidence type="ECO:0000313" key="1">
    <source>
        <dbReference type="Proteomes" id="UP000887577"/>
    </source>
</evidence>
<accession>A0A914YKJ6</accession>
<dbReference type="WBParaSite" id="PSU_v2.g19866.t1">
    <property type="protein sequence ID" value="PSU_v2.g19866.t1"/>
    <property type="gene ID" value="PSU_v2.g19866"/>
</dbReference>
<sequence>MEAIYRMIVPTDYELEFAIKYIDSKVCTDKNGTEGAEFGYFKGTTRLFELALSNETYPLIFSLRMDASWVFAI</sequence>